<evidence type="ECO:0000313" key="2">
    <source>
        <dbReference type="Proteomes" id="UP000002316"/>
    </source>
</evidence>
<gene>
    <name evidence="1" type="ORF">TbgDal_VIII5030</name>
</gene>
<protein>
    <submittedName>
        <fullName evidence="1">Uncharacterized protein</fullName>
    </submittedName>
</protein>
<dbReference type="GeneID" id="23863712"/>
<dbReference type="AlphaFoldDB" id="C9ZVX4"/>
<dbReference type="Proteomes" id="UP000002316">
    <property type="component" value="Chromosome 8"/>
</dbReference>
<organism evidence="1 2">
    <name type="scientific">Trypanosoma brucei gambiense (strain MHOM/CI/86/DAL972)</name>
    <dbReference type="NCBI Taxonomy" id="679716"/>
    <lineage>
        <taxon>Eukaryota</taxon>
        <taxon>Discoba</taxon>
        <taxon>Euglenozoa</taxon>
        <taxon>Kinetoplastea</taxon>
        <taxon>Metakinetoplastina</taxon>
        <taxon>Trypanosomatida</taxon>
        <taxon>Trypanosomatidae</taxon>
        <taxon>Trypanosoma</taxon>
    </lineage>
</organism>
<evidence type="ECO:0000313" key="1">
    <source>
        <dbReference type="EMBL" id="CBH13562.1"/>
    </source>
</evidence>
<dbReference type="EMBL" id="FN554971">
    <property type="protein sequence ID" value="CBH13562.1"/>
    <property type="molecule type" value="Genomic_DNA"/>
</dbReference>
<proteinExistence type="predicted"/>
<name>C9ZVX4_TRYB9</name>
<sequence length="101" mass="12307">MCFQFSFFFSFFHCERRRGSERLTARHFSTVSIIQTLMCGSYSFALHHWDSFNLFLPPFKVFLLCFRLLFDNSYYFYYSTPSSQRVHGRWRRRSLVTRLTA</sequence>
<dbReference type="RefSeq" id="XP_011775839.1">
    <property type="nucleotide sequence ID" value="XM_011777537.1"/>
</dbReference>
<reference evidence="2" key="1">
    <citation type="journal article" date="2010" name="PLoS Negl. Trop. Dis.">
        <title>The genome sequence of Trypanosoma brucei gambiense, causative agent of chronic human african trypanosomiasis.</title>
        <authorList>
            <person name="Jackson A.P."/>
            <person name="Sanders M."/>
            <person name="Berry A."/>
            <person name="McQuillan J."/>
            <person name="Aslett M.A."/>
            <person name="Quail M.A."/>
            <person name="Chukualim B."/>
            <person name="Capewell P."/>
            <person name="MacLeod A."/>
            <person name="Melville S.E."/>
            <person name="Gibson W."/>
            <person name="Barry J.D."/>
            <person name="Berriman M."/>
            <person name="Hertz-Fowler C."/>
        </authorList>
    </citation>
    <scope>NUCLEOTIDE SEQUENCE [LARGE SCALE GENOMIC DNA]</scope>
    <source>
        <strain evidence="2">MHOM/CI/86/DAL972</strain>
    </source>
</reference>
<dbReference type="KEGG" id="tbg:TbgDal_VIII5030"/>
<accession>C9ZVX4</accession>